<sequence length="56" mass="6851">MQKFLYSLILFWAIWAIYRKVIVYSSNKKEKTMNKKDKINTLVKDEKTGEYRVKDF</sequence>
<dbReference type="STRING" id="1215343.B488_00670"/>
<reference evidence="1 2" key="1">
    <citation type="journal article" date="2012" name="Stand. Genomic Sci.">
        <title>Complete genome sequence of Liberibacter crescens BT-1.</title>
        <authorList>
            <person name="Leonard M.T."/>
            <person name="Fagen J.R."/>
            <person name="Davis-Richardson A.G."/>
            <person name="Davis M.J."/>
            <person name="Triplett E.W."/>
        </authorList>
    </citation>
    <scope>NUCLEOTIDE SEQUENCE [LARGE SCALE GENOMIC DNA]</scope>
    <source>
        <strain evidence="1 2">BT-1</strain>
    </source>
</reference>
<evidence type="ECO:0000313" key="1">
    <source>
        <dbReference type="EMBL" id="AGA64060.1"/>
    </source>
</evidence>
<gene>
    <name evidence="1" type="ordered locus">B488_00670</name>
</gene>
<dbReference type="AlphaFoldDB" id="L0ETB5"/>
<dbReference type="PATRIC" id="fig|1215343.11.peg.71"/>
<keyword evidence="2" id="KW-1185">Reference proteome</keyword>
<dbReference type="RefSeq" id="WP_015272487.1">
    <property type="nucleotide sequence ID" value="NC_019907.1"/>
</dbReference>
<name>L0ETB5_LIBCB</name>
<accession>L0ETB5</accession>
<dbReference type="Proteomes" id="UP000010799">
    <property type="component" value="Chromosome"/>
</dbReference>
<evidence type="ECO:0000313" key="2">
    <source>
        <dbReference type="Proteomes" id="UP000010799"/>
    </source>
</evidence>
<organism evidence="1 2">
    <name type="scientific">Liberibacter crescens (strain BT-1)</name>
    <dbReference type="NCBI Taxonomy" id="1215343"/>
    <lineage>
        <taxon>Bacteria</taxon>
        <taxon>Pseudomonadati</taxon>
        <taxon>Pseudomonadota</taxon>
        <taxon>Alphaproteobacteria</taxon>
        <taxon>Hyphomicrobiales</taxon>
        <taxon>Rhizobiaceae</taxon>
        <taxon>Liberibacter</taxon>
    </lineage>
</organism>
<dbReference type="HOGENOM" id="CLU_3008874_0_0_5"/>
<protein>
    <submittedName>
        <fullName evidence="1">Uncharacterized protein</fullName>
    </submittedName>
</protein>
<proteinExistence type="predicted"/>
<dbReference type="EMBL" id="CP003789">
    <property type="protein sequence ID" value="AGA64060.1"/>
    <property type="molecule type" value="Genomic_DNA"/>
</dbReference>
<dbReference type="KEGG" id="lcc:B488_00670"/>